<name>A0A8S5UPW4_9CAUD</name>
<evidence type="ECO:0000313" key="1">
    <source>
        <dbReference type="EMBL" id="DAF96450.1"/>
    </source>
</evidence>
<sequence length="139" mass="15648">MNFQEQRGEEKMEKLVLTDNTELEIMDGASLDYIRIQTDNFAALDQIAGALKKEGNLAKVQFKTDDEVTGEYEDLYLERPMFQEADMTPDGNVVSVIAFREKTELEKRVDAIERGQEIQNGALEDLGQVVSEIAEGGEK</sequence>
<protein>
    <submittedName>
        <fullName evidence="1">Uncharacterized protein</fullName>
    </submittedName>
</protein>
<dbReference type="EMBL" id="BK016115">
    <property type="protein sequence ID" value="DAF96450.1"/>
    <property type="molecule type" value="Genomic_DNA"/>
</dbReference>
<accession>A0A8S5UPW4</accession>
<organism evidence="1">
    <name type="scientific">Siphoviridae sp. ct5FX1</name>
    <dbReference type="NCBI Taxonomy" id="2825335"/>
    <lineage>
        <taxon>Viruses</taxon>
        <taxon>Duplodnaviria</taxon>
        <taxon>Heunggongvirae</taxon>
        <taxon>Uroviricota</taxon>
        <taxon>Caudoviricetes</taxon>
    </lineage>
</organism>
<reference evidence="1" key="1">
    <citation type="journal article" date="2021" name="Proc. Natl. Acad. Sci. U.S.A.">
        <title>A Catalog of Tens of Thousands of Viruses from Human Metagenomes Reveals Hidden Associations with Chronic Diseases.</title>
        <authorList>
            <person name="Tisza M.J."/>
            <person name="Buck C.B."/>
        </authorList>
    </citation>
    <scope>NUCLEOTIDE SEQUENCE</scope>
    <source>
        <strain evidence="1">Ct5FX1</strain>
    </source>
</reference>
<proteinExistence type="predicted"/>